<dbReference type="InterPro" id="IPR014729">
    <property type="entry name" value="Rossmann-like_a/b/a_fold"/>
</dbReference>
<organism evidence="13 14">
    <name type="scientific">Salix brachista</name>
    <dbReference type="NCBI Taxonomy" id="2182728"/>
    <lineage>
        <taxon>Eukaryota</taxon>
        <taxon>Viridiplantae</taxon>
        <taxon>Streptophyta</taxon>
        <taxon>Embryophyta</taxon>
        <taxon>Tracheophyta</taxon>
        <taxon>Spermatophyta</taxon>
        <taxon>Magnoliopsida</taxon>
        <taxon>eudicotyledons</taxon>
        <taxon>Gunneridae</taxon>
        <taxon>Pentapetalae</taxon>
        <taxon>rosids</taxon>
        <taxon>fabids</taxon>
        <taxon>Malpighiales</taxon>
        <taxon>Salicaceae</taxon>
        <taxon>Saliceae</taxon>
        <taxon>Salix</taxon>
    </lineage>
</organism>
<dbReference type="InterPro" id="IPR027417">
    <property type="entry name" value="P-loop_NTPase"/>
</dbReference>
<dbReference type="SUPFAM" id="SSF52540">
    <property type="entry name" value="P-loop containing nucleoside triphosphate hydrolases"/>
    <property type="match status" value="2"/>
</dbReference>
<evidence type="ECO:0000256" key="8">
    <source>
        <dbReference type="SAM" id="Coils"/>
    </source>
</evidence>
<dbReference type="Gene3D" id="3.40.50.300">
    <property type="entry name" value="P-loop containing nucleotide triphosphate hydrolases"/>
    <property type="match status" value="2"/>
</dbReference>
<keyword evidence="6" id="KW-0694">RNA-binding</keyword>
<feature type="domain" description="Helicase ATP-binding" evidence="10">
    <location>
        <begin position="471"/>
        <end position="646"/>
    </location>
</feature>
<evidence type="ECO:0000256" key="3">
    <source>
        <dbReference type="ARBA" id="ARBA00022801"/>
    </source>
</evidence>
<accession>A0A5N5K3I1</accession>
<dbReference type="GO" id="GO:0003724">
    <property type="term" value="F:RNA helicase activity"/>
    <property type="evidence" value="ECO:0007669"/>
    <property type="project" value="UniProtKB-EC"/>
</dbReference>
<dbReference type="InterPro" id="IPR011545">
    <property type="entry name" value="DEAD/DEAH_box_helicase_dom"/>
</dbReference>
<evidence type="ECO:0000256" key="7">
    <source>
        <dbReference type="PROSITE-ProRule" id="PRU00552"/>
    </source>
</evidence>
<feature type="compositionally biased region" description="Basic and acidic residues" evidence="9">
    <location>
        <begin position="342"/>
        <end position="355"/>
    </location>
</feature>
<dbReference type="AlphaFoldDB" id="A0A5N5K3I1"/>
<dbReference type="EC" id="3.6.4.13" evidence="1"/>
<reference evidence="14" key="1">
    <citation type="journal article" date="2019" name="Gigascience">
        <title>De novo genome assembly of the endangered Acer yangbiense, a plant species with extremely small populations endemic to Yunnan Province, China.</title>
        <authorList>
            <person name="Yang J."/>
            <person name="Wariss H.M."/>
            <person name="Tao L."/>
            <person name="Zhang R."/>
            <person name="Yun Q."/>
            <person name="Hollingsworth P."/>
            <person name="Dao Z."/>
            <person name="Luo G."/>
            <person name="Guo H."/>
            <person name="Ma Y."/>
            <person name="Sun W."/>
        </authorList>
    </citation>
    <scope>NUCLEOTIDE SEQUENCE [LARGE SCALE GENOMIC DNA]</scope>
    <source>
        <strain evidence="14">cv. br00</strain>
    </source>
</reference>
<dbReference type="EMBL" id="VDCV01000015">
    <property type="protein sequence ID" value="KAB5525034.1"/>
    <property type="molecule type" value="Genomic_DNA"/>
</dbReference>
<evidence type="ECO:0000256" key="9">
    <source>
        <dbReference type="SAM" id="MobiDB-lite"/>
    </source>
</evidence>
<evidence type="ECO:0000313" key="13">
    <source>
        <dbReference type="EMBL" id="KAB5525034.1"/>
    </source>
</evidence>
<protein>
    <recommendedName>
        <fullName evidence="1">RNA helicase</fullName>
        <ecNumber evidence="1">3.6.4.13</ecNumber>
    </recommendedName>
</protein>
<evidence type="ECO:0000313" key="14">
    <source>
        <dbReference type="Proteomes" id="UP000326939"/>
    </source>
</evidence>
<feature type="coiled-coil region" evidence="8">
    <location>
        <begin position="662"/>
        <end position="689"/>
    </location>
</feature>
<dbReference type="FunFam" id="3.40.50.300:FF:000079">
    <property type="entry name" value="probable ATP-dependent RNA helicase DDX17"/>
    <property type="match status" value="1"/>
</dbReference>
<dbReference type="GO" id="GO:0003723">
    <property type="term" value="F:RNA binding"/>
    <property type="evidence" value="ECO:0007669"/>
    <property type="project" value="UniProtKB-KW"/>
</dbReference>
<feature type="short sequence motif" description="Q motif" evidence="7">
    <location>
        <begin position="440"/>
        <end position="468"/>
    </location>
</feature>
<dbReference type="PANTHER" id="PTHR47958">
    <property type="entry name" value="ATP-DEPENDENT RNA HELICASE DBP3"/>
    <property type="match status" value="1"/>
</dbReference>
<dbReference type="Pfam" id="PF00270">
    <property type="entry name" value="DEAD"/>
    <property type="match status" value="1"/>
</dbReference>
<comment type="caution">
    <text evidence="13">The sequence shown here is derived from an EMBL/GenBank/DDBJ whole genome shotgun (WGS) entry which is preliminary data.</text>
</comment>
<keyword evidence="5" id="KW-0067">ATP-binding</keyword>
<dbReference type="GO" id="GO:0005524">
    <property type="term" value="F:ATP binding"/>
    <property type="evidence" value="ECO:0007669"/>
    <property type="project" value="UniProtKB-KW"/>
</dbReference>
<dbReference type="InterPro" id="IPR014001">
    <property type="entry name" value="Helicase_ATP-bd"/>
</dbReference>
<dbReference type="CDD" id="cd01989">
    <property type="entry name" value="USP_STK_Ubox_N"/>
    <property type="match status" value="1"/>
</dbReference>
<feature type="region of interest" description="Disordered" evidence="9">
    <location>
        <begin position="235"/>
        <end position="385"/>
    </location>
</feature>
<dbReference type="CDD" id="cd17966">
    <property type="entry name" value="DEADc_DDX5_DDX17"/>
    <property type="match status" value="1"/>
</dbReference>
<proteinExistence type="predicted"/>
<dbReference type="CDD" id="cd18787">
    <property type="entry name" value="SF2_C_DEAD"/>
    <property type="match status" value="1"/>
</dbReference>
<keyword evidence="4" id="KW-0347">Helicase</keyword>
<feature type="compositionally biased region" description="Basic and acidic residues" evidence="9">
    <location>
        <begin position="247"/>
        <end position="257"/>
    </location>
</feature>
<sequence>MEEEKYVSASSMRYSARIMSPEIVEIGDDSKSITNSIDGISNDVYVAVGKNDTDVLKWALDHAVSPGARVFLVHVFPPLTYISTPVGRLSRSQLSKDQMRFYINEENNRRRDQMQKYFRLCANAKVAVDTMLLESNLTAKTILELIPVLNITHLVMGNKRLPRSRLLRKKLGKGEFVKKNAPDYCEVSIIHDGKKIMDGSSKTKQDEEEEAGIGKTCRSNPEILEYRWKLKETDSRPSKLQSVMKPYDNRYSDPDSYHHRHRSRQLNSLMMGSTYGRDGPVPYSGGGGGPPPTSSAGRGGPPPVGGVYPRFERPASGFSVGRGSGGGGGGGGGRGFSGGRESYFHGGDRRNDAGRGRGWNSGSGGGGGGGRGGRFGGGGPRRDLDTVALPKQDFGNLVPFEKSLYFEDPSIRAMSEHEVVMFRARREITVEGHDVPRPLRFFHEANFPDYCLQVIAKLGFVEPTPIQSQGWPMALKGRDLIGIAETGSGKTLAYLLPAFVHVAAQPRLAHRDGPIVLVLAPTRELAVQIQEEALKFGSQANIRSTCIYGGAPKGPQIRDLQRGVEIIIATPGRLIDMLGAQHMNLKRVTYLVLDEADRMLDMGFEPQIRKIVSQIRPDRQTLYWSATWPREVEALARHFLRDPYKVIIGSQDLKANQSINQVVEVMMDLEKYNRLIKLLKEEMDGSRILIFMETKKGCDQVTRQLRMDGWEALSIHGDKNQAERDWVLAEFKSGRSPIMTATDVAARGLAGCYPVFPDYNLWDFKVGLSGILVSHIRWNIPLASLARSYCNFTDHVSWPQGALPIGNVDSNVKDIKCVVNYDFPSSLEDYVHRIGRTGRAGARGTAFTFFTESNAKFARELIKILQEAGQIVPLSLSAMNRGNFRSRRGGGGFSNRGMISGSNTVALGASRPW</sequence>
<dbReference type="Pfam" id="PF00271">
    <property type="entry name" value="Helicase_C"/>
    <property type="match status" value="2"/>
</dbReference>
<evidence type="ECO:0000259" key="12">
    <source>
        <dbReference type="PROSITE" id="PS51195"/>
    </source>
</evidence>
<keyword evidence="2" id="KW-0547">Nucleotide-binding</keyword>
<evidence type="ECO:0000256" key="5">
    <source>
        <dbReference type="ARBA" id="ARBA00022840"/>
    </source>
</evidence>
<dbReference type="SMART" id="SM00487">
    <property type="entry name" value="DEXDc"/>
    <property type="match status" value="1"/>
</dbReference>
<feature type="compositionally biased region" description="Gly residues" evidence="9">
    <location>
        <begin position="320"/>
        <end position="338"/>
    </location>
</feature>
<evidence type="ECO:0000256" key="6">
    <source>
        <dbReference type="ARBA" id="ARBA00022884"/>
    </source>
</evidence>
<dbReference type="PROSITE" id="PS51194">
    <property type="entry name" value="HELICASE_CTER"/>
    <property type="match status" value="1"/>
</dbReference>
<evidence type="ECO:0000256" key="1">
    <source>
        <dbReference type="ARBA" id="ARBA00012552"/>
    </source>
</evidence>
<dbReference type="InterPro" id="IPR000629">
    <property type="entry name" value="RNA-helicase_DEAD-box_CS"/>
</dbReference>
<keyword evidence="8" id="KW-0175">Coiled coil</keyword>
<evidence type="ECO:0000256" key="2">
    <source>
        <dbReference type="ARBA" id="ARBA00022741"/>
    </source>
</evidence>
<feature type="domain" description="DEAD-box RNA helicase Q" evidence="12">
    <location>
        <begin position="440"/>
        <end position="468"/>
    </location>
</feature>
<evidence type="ECO:0000259" key="10">
    <source>
        <dbReference type="PROSITE" id="PS51192"/>
    </source>
</evidence>
<dbReference type="InterPro" id="IPR001650">
    <property type="entry name" value="Helicase_C-like"/>
</dbReference>
<dbReference type="PROSITE" id="PS51192">
    <property type="entry name" value="HELICASE_ATP_BIND_1"/>
    <property type="match status" value="1"/>
</dbReference>
<dbReference type="Proteomes" id="UP000326939">
    <property type="component" value="Chromosome 15"/>
</dbReference>
<keyword evidence="3" id="KW-0378">Hydrolase</keyword>
<dbReference type="PROSITE" id="PS00039">
    <property type="entry name" value="DEAD_ATP_HELICASE"/>
    <property type="match status" value="1"/>
</dbReference>
<keyword evidence="14" id="KW-1185">Reference proteome</keyword>
<feature type="compositionally biased region" description="Gly residues" evidence="9">
    <location>
        <begin position="356"/>
        <end position="379"/>
    </location>
</feature>
<feature type="domain" description="Helicase C-terminal" evidence="11">
    <location>
        <begin position="671"/>
        <end position="880"/>
    </location>
</feature>
<dbReference type="SUPFAM" id="SSF52402">
    <property type="entry name" value="Adenine nucleotide alpha hydrolases-like"/>
    <property type="match status" value="1"/>
</dbReference>
<evidence type="ECO:0000256" key="4">
    <source>
        <dbReference type="ARBA" id="ARBA00022806"/>
    </source>
</evidence>
<name>A0A5N5K3I1_9ROSI</name>
<dbReference type="PROSITE" id="PS51195">
    <property type="entry name" value="Q_MOTIF"/>
    <property type="match status" value="1"/>
</dbReference>
<dbReference type="SMART" id="SM00490">
    <property type="entry name" value="HELICc"/>
    <property type="match status" value="1"/>
</dbReference>
<dbReference type="Gene3D" id="3.40.50.620">
    <property type="entry name" value="HUPs"/>
    <property type="match status" value="1"/>
</dbReference>
<evidence type="ECO:0000259" key="11">
    <source>
        <dbReference type="PROSITE" id="PS51194"/>
    </source>
</evidence>
<dbReference type="GO" id="GO:0016787">
    <property type="term" value="F:hydrolase activity"/>
    <property type="evidence" value="ECO:0007669"/>
    <property type="project" value="UniProtKB-KW"/>
</dbReference>
<gene>
    <name evidence="13" type="ORF">DKX38_022783</name>
</gene>
<dbReference type="InterPro" id="IPR014014">
    <property type="entry name" value="RNA_helicase_DEAD_Q_motif"/>
</dbReference>